<dbReference type="PANTHER" id="PTHR43110:SF1">
    <property type="entry name" value="THIOL PEROXIDASE"/>
    <property type="match status" value="1"/>
</dbReference>
<evidence type="ECO:0000256" key="2">
    <source>
        <dbReference type="SAM" id="SignalP"/>
    </source>
</evidence>
<dbReference type="InterPro" id="IPR036249">
    <property type="entry name" value="Thioredoxin-like_sf"/>
</dbReference>
<accession>A0ABP3WJP3</accession>
<dbReference type="RefSeq" id="WP_343817238.1">
    <property type="nucleotide sequence ID" value="NZ_BAAAFA010000006.1"/>
</dbReference>
<evidence type="ECO:0000256" key="1">
    <source>
        <dbReference type="ARBA" id="ARBA00023284"/>
    </source>
</evidence>
<dbReference type="EMBL" id="BAAAFA010000006">
    <property type="protein sequence ID" value="GAA0817554.1"/>
    <property type="molecule type" value="Genomic_DNA"/>
</dbReference>
<proteinExistence type="predicted"/>
<sequence length="192" mass="21355">MKFFIRQLKNLALTGLYLSLTLASATVFANPNSLPVGPEVGTPAPEITVKNNQGKEKTISQLSGEKGLIILFFRSADWCPFCKKHLIELNQEAQKFIDLGYGLAGISYDSSSILTTFATAQNISYPLLSDQQAQTMLSYGIVNTKYKKGDDNYGIPYPGVVVIDADGKITHKHFFEGYKKRVQFTQLYQTLK</sequence>
<reference evidence="5" key="1">
    <citation type="journal article" date="2019" name="Int. J. Syst. Evol. Microbiol.">
        <title>The Global Catalogue of Microorganisms (GCM) 10K type strain sequencing project: providing services to taxonomists for standard genome sequencing and annotation.</title>
        <authorList>
            <consortium name="The Broad Institute Genomics Platform"/>
            <consortium name="The Broad Institute Genome Sequencing Center for Infectious Disease"/>
            <person name="Wu L."/>
            <person name="Ma J."/>
        </authorList>
    </citation>
    <scope>NUCLEOTIDE SEQUENCE [LARGE SCALE GENOMIC DNA]</scope>
    <source>
        <strain evidence="5">JCM 15608</strain>
    </source>
</reference>
<dbReference type="CDD" id="cd02970">
    <property type="entry name" value="PRX_like2"/>
    <property type="match status" value="1"/>
</dbReference>
<dbReference type="InterPro" id="IPR013766">
    <property type="entry name" value="Thioredoxin_domain"/>
</dbReference>
<dbReference type="Proteomes" id="UP001500021">
    <property type="component" value="Unassembled WGS sequence"/>
</dbReference>
<comment type="caution">
    <text evidence="4">The sequence shown here is derived from an EMBL/GenBank/DDBJ whole genome shotgun (WGS) entry which is preliminary data.</text>
</comment>
<protein>
    <recommendedName>
        <fullName evidence="3">Thioredoxin domain-containing protein</fullName>
    </recommendedName>
</protein>
<keyword evidence="2" id="KW-0732">Signal</keyword>
<dbReference type="Gene3D" id="3.40.30.10">
    <property type="entry name" value="Glutaredoxin"/>
    <property type="match status" value="1"/>
</dbReference>
<organism evidence="4 5">
    <name type="scientific">Colwellia asteriadis</name>
    <dbReference type="NCBI Taxonomy" id="517723"/>
    <lineage>
        <taxon>Bacteria</taxon>
        <taxon>Pseudomonadati</taxon>
        <taxon>Pseudomonadota</taxon>
        <taxon>Gammaproteobacteria</taxon>
        <taxon>Alteromonadales</taxon>
        <taxon>Colwelliaceae</taxon>
        <taxon>Colwellia</taxon>
    </lineage>
</organism>
<dbReference type="InterPro" id="IPR000866">
    <property type="entry name" value="AhpC/TSA"/>
</dbReference>
<evidence type="ECO:0000313" key="5">
    <source>
        <dbReference type="Proteomes" id="UP001500021"/>
    </source>
</evidence>
<name>A0ABP3WJP3_9GAMM</name>
<dbReference type="SUPFAM" id="SSF52833">
    <property type="entry name" value="Thioredoxin-like"/>
    <property type="match status" value="1"/>
</dbReference>
<evidence type="ECO:0000313" key="4">
    <source>
        <dbReference type="EMBL" id="GAA0817554.1"/>
    </source>
</evidence>
<dbReference type="Pfam" id="PF00578">
    <property type="entry name" value="AhpC-TSA"/>
    <property type="match status" value="1"/>
</dbReference>
<feature type="chain" id="PRO_5047165170" description="Thioredoxin domain-containing protein" evidence="2">
    <location>
        <begin position="30"/>
        <end position="192"/>
    </location>
</feature>
<feature type="domain" description="Thioredoxin" evidence="3">
    <location>
        <begin position="38"/>
        <end position="192"/>
    </location>
</feature>
<dbReference type="PANTHER" id="PTHR43110">
    <property type="entry name" value="THIOL PEROXIDASE"/>
    <property type="match status" value="1"/>
</dbReference>
<gene>
    <name evidence="4" type="ORF">GCM10009111_18930</name>
</gene>
<keyword evidence="1" id="KW-0676">Redox-active center</keyword>
<evidence type="ECO:0000259" key="3">
    <source>
        <dbReference type="PROSITE" id="PS51352"/>
    </source>
</evidence>
<feature type="signal peptide" evidence="2">
    <location>
        <begin position="1"/>
        <end position="29"/>
    </location>
</feature>
<keyword evidence="5" id="KW-1185">Reference proteome</keyword>
<dbReference type="InterPro" id="IPR050455">
    <property type="entry name" value="Tpx_Peroxidase_subfamily"/>
</dbReference>
<dbReference type="PROSITE" id="PS51352">
    <property type="entry name" value="THIOREDOXIN_2"/>
    <property type="match status" value="1"/>
</dbReference>